<evidence type="ECO:0000256" key="9">
    <source>
        <dbReference type="ARBA" id="ARBA00023136"/>
    </source>
</evidence>
<dbReference type="InterPro" id="IPR002076">
    <property type="entry name" value="ELO_fam"/>
</dbReference>
<keyword evidence="9 12" id="KW-0472">Membrane</keyword>
<name>L8GXC1_ACACF</name>
<proteinExistence type="inferred from homology"/>
<evidence type="ECO:0000256" key="5">
    <source>
        <dbReference type="ARBA" id="ARBA00022692"/>
    </source>
</evidence>
<keyword evidence="7 12" id="KW-1133">Transmembrane helix</keyword>
<dbReference type="GO" id="GO:0019888">
    <property type="term" value="F:protein phosphatase regulator activity"/>
    <property type="evidence" value="ECO:0007669"/>
    <property type="project" value="TreeGrafter"/>
</dbReference>
<evidence type="ECO:0000256" key="7">
    <source>
        <dbReference type="ARBA" id="ARBA00022989"/>
    </source>
</evidence>
<dbReference type="GO" id="GO:0006633">
    <property type="term" value="P:fatty acid biosynthetic process"/>
    <property type="evidence" value="ECO:0007669"/>
    <property type="project" value="UniProtKB-KW"/>
</dbReference>
<evidence type="ECO:0000256" key="8">
    <source>
        <dbReference type="ARBA" id="ARBA00023098"/>
    </source>
</evidence>
<keyword evidence="3" id="KW-0444">Lipid biosynthesis</keyword>
<dbReference type="InterPro" id="IPR016024">
    <property type="entry name" value="ARM-type_fold"/>
</dbReference>
<keyword evidence="10" id="KW-0275">Fatty acid biosynthesis</keyword>
<evidence type="ECO:0000256" key="12">
    <source>
        <dbReference type="SAM" id="Phobius"/>
    </source>
</evidence>
<evidence type="ECO:0000256" key="6">
    <source>
        <dbReference type="ARBA" id="ARBA00022832"/>
    </source>
</evidence>
<dbReference type="Gene3D" id="1.25.10.10">
    <property type="entry name" value="Leucine-rich Repeat Variant"/>
    <property type="match status" value="1"/>
</dbReference>
<dbReference type="EMBL" id="KB007966">
    <property type="protein sequence ID" value="ELR17924.1"/>
    <property type="molecule type" value="Genomic_DNA"/>
</dbReference>
<gene>
    <name evidence="13" type="ORF">ACA1_207510</name>
</gene>
<dbReference type="PANTHER" id="PTHR12634:SF8">
    <property type="entry name" value="FIERY MOUNTAIN, ISOFORM D"/>
    <property type="match status" value="1"/>
</dbReference>
<keyword evidence="6" id="KW-0276">Fatty acid metabolism</keyword>
<organism evidence="13 14">
    <name type="scientific">Acanthamoeba castellanii (strain ATCC 30010 / Neff)</name>
    <dbReference type="NCBI Taxonomy" id="1257118"/>
    <lineage>
        <taxon>Eukaryota</taxon>
        <taxon>Amoebozoa</taxon>
        <taxon>Discosea</taxon>
        <taxon>Longamoebia</taxon>
        <taxon>Centramoebida</taxon>
        <taxon>Acanthamoebidae</taxon>
        <taxon>Acanthamoeba</taxon>
    </lineage>
</organism>
<dbReference type="OrthoDB" id="10259133at2759"/>
<evidence type="ECO:0000256" key="4">
    <source>
        <dbReference type="ARBA" id="ARBA00022679"/>
    </source>
</evidence>
<sequence>MKLFCRLFCFGFVFCIFVACLFASVEMNAFALLAALGDTTSSFQDLVESKTAFSLDLLDQDEFLNEVIAHQPRLLSLVLAPEATQLQLRLALGEWQGITDTEEKGMRYAHMCSEVFCMDVKPIQDYLLGPEADTGAPFLARLLAVLDRDPPLYVVPVQNLCKIVSSLIKHRRKETFEALKSHPGLVKRLAVHAAGSSPRLAEVMWLFMEDESVDPLGVIEWLESENLVPQLLAQLNNDKGDVEVSATALSVLTQIVERSDASSPLAQSALSEASQGLGEKVWSALELEWLPAYHDWRSAHLWMGKHYEVPVALCVLYVIVIFGGKRLMRDRKAFDLQQPLFFWNVFLATFSAIGALCTTFEALKSHPGLVKRLAVHAAGSSPRLAEVMWLFMEDESVDPLGVIEWLESENLVPQLLAQLNNDKGDVEVSATALSVLTQIVERSDASSPLAQSALSEASVQQVIAFTFAHVAEVNESHRKRLVSGLEFVRSLLDWCVSSAPDKDETSKKDHSNKKKRALWLVGVESKNADNTDIDKLVELLKTPVKVRLLLPFPG</sequence>
<dbReference type="GO" id="GO:0019903">
    <property type="term" value="F:protein phosphatase binding"/>
    <property type="evidence" value="ECO:0007669"/>
    <property type="project" value="InterPro"/>
</dbReference>
<evidence type="ECO:0000313" key="14">
    <source>
        <dbReference type="Proteomes" id="UP000011083"/>
    </source>
</evidence>
<dbReference type="PROSITE" id="PS51257">
    <property type="entry name" value="PROKAR_LIPOPROTEIN"/>
    <property type="match status" value="1"/>
</dbReference>
<keyword evidence="11" id="KW-0131">Cell cycle</keyword>
<accession>L8GXC1</accession>
<protein>
    <submittedName>
        <fullName evidence="13">Uncharacterized protein</fullName>
    </submittedName>
</protein>
<comment type="subcellular location">
    <subcellularLocation>
        <location evidence="1">Membrane</location>
        <topology evidence="1">Multi-pass membrane protein</topology>
    </subcellularLocation>
</comment>
<keyword evidence="5 12" id="KW-0812">Transmembrane</keyword>
<keyword evidence="8" id="KW-0443">Lipid metabolism</keyword>
<reference evidence="13 14" key="1">
    <citation type="journal article" date="2013" name="Genome Biol.">
        <title>Genome of Acanthamoeba castellanii highlights extensive lateral gene transfer and early evolution of tyrosine kinase signaling.</title>
        <authorList>
            <person name="Clarke M."/>
            <person name="Lohan A.J."/>
            <person name="Liu B."/>
            <person name="Lagkouvardos I."/>
            <person name="Roy S."/>
            <person name="Zafar N."/>
            <person name="Bertelli C."/>
            <person name="Schilde C."/>
            <person name="Kianianmomeni A."/>
            <person name="Burglin T.R."/>
            <person name="Frech C."/>
            <person name="Turcotte B."/>
            <person name="Kopec K.O."/>
            <person name="Synnott J.M."/>
            <person name="Choo C."/>
            <person name="Paponov I."/>
            <person name="Finkler A."/>
            <person name="Soon Heng Tan C."/>
            <person name="Hutchins A.P."/>
            <person name="Weinmeier T."/>
            <person name="Rattei T."/>
            <person name="Chu J.S."/>
            <person name="Gimenez G."/>
            <person name="Irimia M."/>
            <person name="Rigden D.J."/>
            <person name="Fitzpatrick D.A."/>
            <person name="Lorenzo-Morales J."/>
            <person name="Bateman A."/>
            <person name="Chiu C.H."/>
            <person name="Tang P."/>
            <person name="Hegemann P."/>
            <person name="Fromm H."/>
            <person name="Raoult D."/>
            <person name="Greub G."/>
            <person name="Miranda-Saavedra D."/>
            <person name="Chen N."/>
            <person name="Nash P."/>
            <person name="Ginger M.L."/>
            <person name="Horn M."/>
            <person name="Schaap P."/>
            <person name="Caler L."/>
            <person name="Loftus B."/>
        </authorList>
    </citation>
    <scope>NUCLEOTIDE SEQUENCE [LARGE SCALE GENOMIC DNA]</scope>
    <source>
        <strain evidence="13 14">Neff</strain>
    </source>
</reference>
<evidence type="ECO:0000256" key="1">
    <source>
        <dbReference type="ARBA" id="ARBA00004141"/>
    </source>
</evidence>
<dbReference type="Pfam" id="PF01151">
    <property type="entry name" value="ELO"/>
    <property type="match status" value="1"/>
</dbReference>
<feature type="transmembrane region" description="Helical" evidence="12">
    <location>
        <begin position="340"/>
        <end position="363"/>
    </location>
</feature>
<keyword evidence="14" id="KW-1185">Reference proteome</keyword>
<dbReference type="GO" id="GO:0016020">
    <property type="term" value="C:membrane"/>
    <property type="evidence" value="ECO:0007669"/>
    <property type="project" value="UniProtKB-SubCell"/>
</dbReference>
<dbReference type="RefSeq" id="XP_004339940.1">
    <property type="nucleotide sequence ID" value="XM_004339892.1"/>
</dbReference>
<dbReference type="KEGG" id="acan:ACA1_207510"/>
<dbReference type="AlphaFoldDB" id="L8GXC1"/>
<evidence type="ECO:0000313" key="13">
    <source>
        <dbReference type="EMBL" id="ELR17924.1"/>
    </source>
</evidence>
<feature type="transmembrane region" description="Helical" evidence="12">
    <location>
        <begin position="309"/>
        <end position="328"/>
    </location>
</feature>
<dbReference type="GeneID" id="14918746"/>
<evidence type="ECO:0000256" key="10">
    <source>
        <dbReference type="ARBA" id="ARBA00023160"/>
    </source>
</evidence>
<dbReference type="GO" id="GO:0009922">
    <property type="term" value="F:fatty acid elongase activity"/>
    <property type="evidence" value="ECO:0007669"/>
    <property type="project" value="InterPro"/>
</dbReference>
<evidence type="ECO:0000256" key="2">
    <source>
        <dbReference type="ARBA" id="ARBA00006180"/>
    </source>
</evidence>
<keyword evidence="4" id="KW-0808">Transferase</keyword>
<dbReference type="InterPro" id="IPR011989">
    <property type="entry name" value="ARM-like"/>
</dbReference>
<dbReference type="PANTHER" id="PTHR12634">
    <property type="entry name" value="SIT4 YEAST -ASSOCIATING PROTEIN-RELATED"/>
    <property type="match status" value="1"/>
</dbReference>
<dbReference type="VEuPathDB" id="AmoebaDB:ACA1_207510"/>
<dbReference type="Proteomes" id="UP000011083">
    <property type="component" value="Unassembled WGS sequence"/>
</dbReference>
<dbReference type="SUPFAM" id="SSF48371">
    <property type="entry name" value="ARM repeat"/>
    <property type="match status" value="1"/>
</dbReference>
<dbReference type="InterPro" id="IPR007587">
    <property type="entry name" value="SAPS"/>
</dbReference>
<dbReference type="STRING" id="1257118.L8GXC1"/>
<evidence type="ECO:0000256" key="3">
    <source>
        <dbReference type="ARBA" id="ARBA00022516"/>
    </source>
</evidence>
<evidence type="ECO:0000256" key="11">
    <source>
        <dbReference type="ARBA" id="ARBA00023306"/>
    </source>
</evidence>
<comment type="similarity">
    <text evidence="2">Belongs to the SAPS family.</text>
</comment>